<accession>A0A517S8G7</accession>
<dbReference type="NCBIfam" id="TIGR04294">
    <property type="entry name" value="pre_pil_HX9DG"/>
    <property type="match status" value="1"/>
</dbReference>
<dbReference type="Pfam" id="PF07596">
    <property type="entry name" value="SBP_bac_10"/>
    <property type="match status" value="1"/>
</dbReference>
<keyword evidence="1" id="KW-1133">Transmembrane helix</keyword>
<keyword evidence="4" id="KW-1185">Reference proteome</keyword>
<organism evidence="3 4">
    <name type="scientific">Caulifigura coniformis</name>
    <dbReference type="NCBI Taxonomy" id="2527983"/>
    <lineage>
        <taxon>Bacteria</taxon>
        <taxon>Pseudomonadati</taxon>
        <taxon>Planctomycetota</taxon>
        <taxon>Planctomycetia</taxon>
        <taxon>Planctomycetales</taxon>
        <taxon>Planctomycetaceae</taxon>
        <taxon>Caulifigura</taxon>
    </lineage>
</organism>
<proteinExistence type="predicted"/>
<dbReference type="PANTHER" id="PTHR30093:SF2">
    <property type="entry name" value="TYPE II SECRETION SYSTEM PROTEIN H"/>
    <property type="match status" value="1"/>
</dbReference>
<feature type="domain" description="DUF1559" evidence="2">
    <location>
        <begin position="38"/>
        <end position="284"/>
    </location>
</feature>
<dbReference type="NCBIfam" id="TIGR02532">
    <property type="entry name" value="IV_pilin_GFxxxE"/>
    <property type="match status" value="1"/>
</dbReference>
<reference evidence="3 4" key="1">
    <citation type="submission" date="2019-02" db="EMBL/GenBank/DDBJ databases">
        <title>Deep-cultivation of Planctomycetes and their phenomic and genomic characterization uncovers novel biology.</title>
        <authorList>
            <person name="Wiegand S."/>
            <person name="Jogler M."/>
            <person name="Boedeker C."/>
            <person name="Pinto D."/>
            <person name="Vollmers J."/>
            <person name="Rivas-Marin E."/>
            <person name="Kohn T."/>
            <person name="Peeters S.H."/>
            <person name="Heuer A."/>
            <person name="Rast P."/>
            <person name="Oberbeckmann S."/>
            <person name="Bunk B."/>
            <person name="Jeske O."/>
            <person name="Meyerdierks A."/>
            <person name="Storesund J.E."/>
            <person name="Kallscheuer N."/>
            <person name="Luecker S."/>
            <person name="Lage O.M."/>
            <person name="Pohl T."/>
            <person name="Merkel B.J."/>
            <person name="Hornburger P."/>
            <person name="Mueller R.-W."/>
            <person name="Bruemmer F."/>
            <person name="Labrenz M."/>
            <person name="Spormann A.M."/>
            <person name="Op den Camp H."/>
            <person name="Overmann J."/>
            <person name="Amann R."/>
            <person name="Jetten M.S.M."/>
            <person name="Mascher T."/>
            <person name="Medema M.H."/>
            <person name="Devos D.P."/>
            <person name="Kaster A.-K."/>
            <person name="Ovreas L."/>
            <person name="Rohde M."/>
            <person name="Galperin M.Y."/>
            <person name="Jogler C."/>
        </authorList>
    </citation>
    <scope>NUCLEOTIDE SEQUENCE [LARGE SCALE GENOMIC DNA]</scope>
    <source>
        <strain evidence="3 4">Pan44</strain>
    </source>
</reference>
<dbReference type="InParanoid" id="A0A517S8G7"/>
<gene>
    <name evidence="3" type="primary">xcpT_6</name>
    <name evidence="3" type="ORF">Pan44_04350</name>
</gene>
<dbReference type="InterPro" id="IPR011453">
    <property type="entry name" value="DUF1559"/>
</dbReference>
<dbReference type="RefSeq" id="WP_145034891.1">
    <property type="nucleotide sequence ID" value="NZ_CP036271.1"/>
</dbReference>
<dbReference type="PROSITE" id="PS00409">
    <property type="entry name" value="PROKAR_NTER_METHYL"/>
    <property type="match status" value="1"/>
</dbReference>
<dbReference type="AlphaFoldDB" id="A0A517S8G7"/>
<keyword evidence="1" id="KW-0812">Transmembrane</keyword>
<evidence type="ECO:0000259" key="2">
    <source>
        <dbReference type="Pfam" id="PF07596"/>
    </source>
</evidence>
<feature type="transmembrane region" description="Helical" evidence="1">
    <location>
        <begin position="16"/>
        <end position="37"/>
    </location>
</feature>
<evidence type="ECO:0000256" key="1">
    <source>
        <dbReference type="SAM" id="Phobius"/>
    </source>
</evidence>
<dbReference type="KEGG" id="ccos:Pan44_04350"/>
<dbReference type="Pfam" id="PF07963">
    <property type="entry name" value="N_methyl"/>
    <property type="match status" value="1"/>
</dbReference>
<dbReference type="Proteomes" id="UP000315700">
    <property type="component" value="Chromosome"/>
</dbReference>
<dbReference type="OrthoDB" id="212259at2"/>
<keyword evidence="1" id="KW-0472">Membrane</keyword>
<dbReference type="InterPro" id="IPR012902">
    <property type="entry name" value="N_methyl_site"/>
</dbReference>
<name>A0A517S8G7_9PLAN</name>
<evidence type="ECO:0000313" key="4">
    <source>
        <dbReference type="Proteomes" id="UP000315700"/>
    </source>
</evidence>
<dbReference type="InterPro" id="IPR027558">
    <property type="entry name" value="Pre_pil_HX9DG_C"/>
</dbReference>
<protein>
    <submittedName>
        <fullName evidence="3">Type II secretion system protein G</fullName>
    </submittedName>
</protein>
<dbReference type="InterPro" id="IPR045584">
    <property type="entry name" value="Pilin-like"/>
</dbReference>
<dbReference type="SUPFAM" id="SSF54523">
    <property type="entry name" value="Pili subunits"/>
    <property type="match status" value="1"/>
</dbReference>
<dbReference type="PANTHER" id="PTHR30093">
    <property type="entry name" value="GENERAL SECRETION PATHWAY PROTEIN G"/>
    <property type="match status" value="1"/>
</dbReference>
<dbReference type="EMBL" id="CP036271">
    <property type="protein sequence ID" value="QDT52424.1"/>
    <property type="molecule type" value="Genomic_DNA"/>
</dbReference>
<sequence>MSLPDRGPRGRRGFTLIELLVVIAIIAILIALLLPAVQQAREAARRTQCKNNMKQIGLAMHNYHDVYSRFPNGRVTNVCGWSVAILPYLDGGNLYNTYNHNVAWDNVANDLFKTTRPQGYVCPSNPAADKLLDVDSASLTMDYAVLRNATDWANAVSLFEANKCLRMRDMVDGTSSTCMTYESAGRASWFVKGLENPTNPSGSGVSLGQSRTSRVRWSSNNNAGWIFPATIDINRGTNTIVQNLWVGNEFINNSNYYAAPYSFHVGGVHMLMGDGSVRFASQHISESTIRAFTSTNGNDILGEF</sequence>
<evidence type="ECO:0000313" key="3">
    <source>
        <dbReference type="EMBL" id="QDT52424.1"/>
    </source>
</evidence>
<dbReference type="Gene3D" id="3.30.700.10">
    <property type="entry name" value="Glycoprotein, Type 4 Pilin"/>
    <property type="match status" value="1"/>
</dbReference>